<evidence type="ECO:0000313" key="2">
    <source>
        <dbReference type="EMBL" id="GAA2405439.1"/>
    </source>
</evidence>
<dbReference type="RefSeq" id="WP_344587446.1">
    <property type="nucleotide sequence ID" value="NZ_BAAARW010000003.1"/>
</dbReference>
<feature type="compositionally biased region" description="Basic and acidic residues" evidence="1">
    <location>
        <begin position="160"/>
        <end position="174"/>
    </location>
</feature>
<comment type="caution">
    <text evidence="2">The sequence shown here is derived from an EMBL/GenBank/DDBJ whole genome shotgun (WGS) entry which is preliminary data.</text>
</comment>
<feature type="region of interest" description="Disordered" evidence="1">
    <location>
        <begin position="86"/>
        <end position="189"/>
    </location>
</feature>
<organism evidence="2 3">
    <name type="scientific">Actinomadura vinacea</name>
    <dbReference type="NCBI Taxonomy" id="115336"/>
    <lineage>
        <taxon>Bacteria</taxon>
        <taxon>Bacillati</taxon>
        <taxon>Actinomycetota</taxon>
        <taxon>Actinomycetes</taxon>
        <taxon>Streptosporangiales</taxon>
        <taxon>Thermomonosporaceae</taxon>
        <taxon>Actinomadura</taxon>
    </lineage>
</organism>
<proteinExistence type="predicted"/>
<keyword evidence="3" id="KW-1185">Reference proteome</keyword>
<dbReference type="Proteomes" id="UP001501231">
    <property type="component" value="Unassembled WGS sequence"/>
</dbReference>
<evidence type="ECO:0000256" key="1">
    <source>
        <dbReference type="SAM" id="MobiDB-lite"/>
    </source>
</evidence>
<protein>
    <submittedName>
        <fullName evidence="2">Uncharacterized protein</fullName>
    </submittedName>
</protein>
<feature type="compositionally biased region" description="Basic and acidic residues" evidence="1">
    <location>
        <begin position="87"/>
        <end position="121"/>
    </location>
</feature>
<dbReference type="EMBL" id="BAAARW010000003">
    <property type="protein sequence ID" value="GAA2405439.1"/>
    <property type="molecule type" value="Genomic_DNA"/>
</dbReference>
<feature type="compositionally biased region" description="Acidic residues" evidence="1">
    <location>
        <begin position="122"/>
        <end position="144"/>
    </location>
</feature>
<evidence type="ECO:0000313" key="3">
    <source>
        <dbReference type="Proteomes" id="UP001501231"/>
    </source>
</evidence>
<sequence>MKCGSRMAVAIVGGYLLGRGQKSRLAAVMALLAAGGKLPLDPGDLLRRTPLGAAGGPLEKFTGDLKPQLVDAGKSLVMAAASNRIDSLSDKLQERADRMRTPDVKVGKGRAEDEESRRERPEPEEDEYEEYEEESYSDEPEPEEPAARKAPRRSAPPPRQEPRRRAARGEEAPRRTSTSARTPRTRAGR</sequence>
<reference evidence="2 3" key="1">
    <citation type="journal article" date="2019" name="Int. J. Syst. Evol. Microbiol.">
        <title>The Global Catalogue of Microorganisms (GCM) 10K type strain sequencing project: providing services to taxonomists for standard genome sequencing and annotation.</title>
        <authorList>
            <consortium name="The Broad Institute Genomics Platform"/>
            <consortium name="The Broad Institute Genome Sequencing Center for Infectious Disease"/>
            <person name="Wu L."/>
            <person name="Ma J."/>
        </authorList>
    </citation>
    <scope>NUCLEOTIDE SEQUENCE [LARGE SCALE GENOMIC DNA]</scope>
    <source>
        <strain evidence="2 3">JCM 3325</strain>
    </source>
</reference>
<accession>A0ABN3IJE9</accession>
<gene>
    <name evidence="2" type="ORF">GCM10010191_11610</name>
</gene>
<name>A0ABN3IJE9_9ACTN</name>